<dbReference type="Pfam" id="PF06041">
    <property type="entry name" value="DUF924"/>
    <property type="match status" value="1"/>
</dbReference>
<accession>A0A964WUM4</accession>
<dbReference type="InterPro" id="IPR011990">
    <property type="entry name" value="TPR-like_helical_dom_sf"/>
</dbReference>
<keyword evidence="2" id="KW-1185">Reference proteome</keyword>
<dbReference type="Proteomes" id="UP000773614">
    <property type="component" value="Unassembled WGS sequence"/>
</dbReference>
<dbReference type="OrthoDB" id="7593450at2"/>
<organism evidence="1 2">
    <name type="scientific">Propylenella binzhouense</name>
    <dbReference type="NCBI Taxonomy" id="2555902"/>
    <lineage>
        <taxon>Bacteria</taxon>
        <taxon>Pseudomonadati</taxon>
        <taxon>Pseudomonadota</taxon>
        <taxon>Alphaproteobacteria</taxon>
        <taxon>Hyphomicrobiales</taxon>
        <taxon>Propylenellaceae</taxon>
        <taxon>Propylenella</taxon>
    </lineage>
</organism>
<dbReference type="RefSeq" id="WP_161141340.1">
    <property type="nucleotide sequence ID" value="NZ_SPKJ01000056.1"/>
</dbReference>
<sequence length="186" mass="21083">MSAAPIENPRPADLIAFWRAAGPEKWFAKDDAFDRAIRDGFEAARARALRGEFDAWRAHAEGALALILLLDQFSRNLYRGSPRAYEADPMALSIAREALQSGFDGQIEPALRLFFYLPFMHAENLRDQALCVALCYPLFDSNVLWFAREHERIIRRFGRFPHRNEVLGRHTTPAEQAYVEGGGFAG</sequence>
<proteinExistence type="predicted"/>
<reference evidence="1" key="1">
    <citation type="submission" date="2019-03" db="EMBL/GenBank/DDBJ databases">
        <title>Afifella sp. nov., isolated from activated sludge.</title>
        <authorList>
            <person name="Li Q."/>
            <person name="Liu Y."/>
        </authorList>
    </citation>
    <scope>NUCLEOTIDE SEQUENCE</scope>
    <source>
        <strain evidence="1">L72</strain>
    </source>
</reference>
<dbReference type="SUPFAM" id="SSF48452">
    <property type="entry name" value="TPR-like"/>
    <property type="match status" value="1"/>
</dbReference>
<dbReference type="Gene3D" id="1.20.58.320">
    <property type="entry name" value="TPR-like"/>
    <property type="match status" value="1"/>
</dbReference>
<gene>
    <name evidence="1" type="ORF">E4O86_14865</name>
</gene>
<dbReference type="AlphaFoldDB" id="A0A964WUM4"/>
<evidence type="ECO:0000313" key="1">
    <source>
        <dbReference type="EMBL" id="MYZ48995.1"/>
    </source>
</evidence>
<comment type="caution">
    <text evidence="1">The sequence shown here is derived from an EMBL/GenBank/DDBJ whole genome shotgun (WGS) entry which is preliminary data.</text>
</comment>
<dbReference type="Gene3D" id="1.25.40.10">
    <property type="entry name" value="Tetratricopeptide repeat domain"/>
    <property type="match status" value="1"/>
</dbReference>
<evidence type="ECO:0000313" key="2">
    <source>
        <dbReference type="Proteomes" id="UP000773614"/>
    </source>
</evidence>
<name>A0A964WUM4_9HYPH</name>
<protein>
    <submittedName>
        <fullName evidence="1">DUF924 domain-containing protein</fullName>
    </submittedName>
</protein>
<dbReference type="InterPro" id="IPR010323">
    <property type="entry name" value="DUF924"/>
</dbReference>
<dbReference type="EMBL" id="SPKJ01000056">
    <property type="protein sequence ID" value="MYZ48995.1"/>
    <property type="molecule type" value="Genomic_DNA"/>
</dbReference>